<dbReference type="AlphaFoldDB" id="A0A5N6L002"/>
<gene>
    <name evidence="2" type="ORF">FH972_024970</name>
</gene>
<proteinExistence type="predicted"/>
<protein>
    <submittedName>
        <fullName evidence="2">Uncharacterized protein</fullName>
    </submittedName>
</protein>
<sequence length="118" mass="13887">MKFEEMMKNLAYLTQATKKKKSSLETKQGEPVIMEANAGDRVHMQEHRPDHAKNKGVRIEEGDIPGSSVAEDCYRRAVFNQQTPYVDSRKQRRPWTSGHHDPFFCEERQDQRYPKFNM</sequence>
<name>A0A5N6L002_9ROSI</name>
<evidence type="ECO:0000256" key="1">
    <source>
        <dbReference type="SAM" id="MobiDB-lite"/>
    </source>
</evidence>
<evidence type="ECO:0000313" key="3">
    <source>
        <dbReference type="Proteomes" id="UP000327013"/>
    </source>
</evidence>
<feature type="region of interest" description="Disordered" evidence="1">
    <location>
        <begin position="85"/>
        <end position="118"/>
    </location>
</feature>
<comment type="caution">
    <text evidence="2">The sequence shown here is derived from an EMBL/GenBank/DDBJ whole genome shotgun (WGS) entry which is preliminary data.</text>
</comment>
<dbReference type="EMBL" id="VIBQ01000032">
    <property type="protein sequence ID" value="KAB8420575.1"/>
    <property type="molecule type" value="Genomic_DNA"/>
</dbReference>
<organism evidence="2 3">
    <name type="scientific">Carpinus fangiana</name>
    <dbReference type="NCBI Taxonomy" id="176857"/>
    <lineage>
        <taxon>Eukaryota</taxon>
        <taxon>Viridiplantae</taxon>
        <taxon>Streptophyta</taxon>
        <taxon>Embryophyta</taxon>
        <taxon>Tracheophyta</taxon>
        <taxon>Spermatophyta</taxon>
        <taxon>Magnoliopsida</taxon>
        <taxon>eudicotyledons</taxon>
        <taxon>Gunneridae</taxon>
        <taxon>Pentapetalae</taxon>
        <taxon>rosids</taxon>
        <taxon>fabids</taxon>
        <taxon>Fagales</taxon>
        <taxon>Betulaceae</taxon>
        <taxon>Carpinus</taxon>
    </lineage>
</organism>
<keyword evidence="3" id="KW-1185">Reference proteome</keyword>
<feature type="compositionally biased region" description="Basic and acidic residues" evidence="1">
    <location>
        <begin position="98"/>
        <end position="118"/>
    </location>
</feature>
<reference evidence="2 3" key="1">
    <citation type="submission" date="2019-06" db="EMBL/GenBank/DDBJ databases">
        <title>A chromosomal-level reference genome of Carpinus fangiana (Coryloideae, Betulaceae).</title>
        <authorList>
            <person name="Yang X."/>
            <person name="Wang Z."/>
            <person name="Zhang L."/>
            <person name="Hao G."/>
            <person name="Liu J."/>
            <person name="Yang Y."/>
        </authorList>
    </citation>
    <scope>NUCLEOTIDE SEQUENCE [LARGE SCALE GENOMIC DNA]</scope>
    <source>
        <strain evidence="2">Cfa_2016G</strain>
        <tissue evidence="2">Leaf</tissue>
    </source>
</reference>
<feature type="compositionally biased region" description="Basic and acidic residues" evidence="1">
    <location>
        <begin position="38"/>
        <end position="61"/>
    </location>
</feature>
<evidence type="ECO:0000313" key="2">
    <source>
        <dbReference type="EMBL" id="KAB8420575.1"/>
    </source>
</evidence>
<feature type="region of interest" description="Disordered" evidence="1">
    <location>
        <begin position="38"/>
        <end position="65"/>
    </location>
</feature>
<accession>A0A5N6L002</accession>
<dbReference type="Proteomes" id="UP000327013">
    <property type="component" value="Unassembled WGS sequence"/>
</dbReference>